<dbReference type="EMBL" id="JMCB01000006">
    <property type="protein sequence ID" value="KFE68286.1"/>
    <property type="molecule type" value="Genomic_DNA"/>
</dbReference>
<keyword evidence="4" id="KW-1185">Reference proteome</keyword>
<protein>
    <submittedName>
        <fullName evidence="3">PPO candidate 1</fullName>
    </submittedName>
</protein>
<name>A0A085WKS3_9BACT</name>
<comment type="caution">
    <text evidence="3">The sequence shown here is derived from an EMBL/GenBank/DDBJ whole genome shotgun (WGS) entry which is preliminary data.</text>
</comment>
<accession>A0A085WKS3</accession>
<dbReference type="InterPro" id="IPR013766">
    <property type="entry name" value="Thioredoxin_domain"/>
</dbReference>
<dbReference type="Proteomes" id="UP000028725">
    <property type="component" value="Unassembled WGS sequence"/>
</dbReference>
<proteinExistence type="predicted"/>
<dbReference type="PROSITE" id="PS51352">
    <property type="entry name" value="THIOREDOXIN_2"/>
    <property type="match status" value="1"/>
</dbReference>
<evidence type="ECO:0000256" key="1">
    <source>
        <dbReference type="SAM" id="SignalP"/>
    </source>
</evidence>
<dbReference type="PANTHER" id="PTHR43640:SF1">
    <property type="entry name" value="THIOREDOXIN-DEPENDENT PEROXIREDOXIN"/>
    <property type="match status" value="1"/>
</dbReference>
<dbReference type="PATRIC" id="fig|394096.3.peg.3563"/>
<gene>
    <name evidence="3" type="ORF">DB31_7523</name>
</gene>
<reference evidence="3 4" key="1">
    <citation type="submission" date="2014-04" db="EMBL/GenBank/DDBJ databases">
        <title>Genome assembly of Hyalangium minutum DSM 14724.</title>
        <authorList>
            <person name="Sharma G."/>
            <person name="Subramanian S."/>
        </authorList>
    </citation>
    <scope>NUCLEOTIDE SEQUENCE [LARGE SCALE GENOMIC DNA]</scope>
    <source>
        <strain evidence="3 4">DSM 14724</strain>
    </source>
</reference>
<dbReference type="PANTHER" id="PTHR43640">
    <property type="entry name" value="OS07G0260300 PROTEIN"/>
    <property type="match status" value="1"/>
</dbReference>
<dbReference type="AlphaFoldDB" id="A0A085WKS3"/>
<dbReference type="Gene3D" id="3.40.30.10">
    <property type="entry name" value="Glutaredoxin"/>
    <property type="match status" value="1"/>
</dbReference>
<dbReference type="CDD" id="cd02969">
    <property type="entry name" value="PRX_like1"/>
    <property type="match status" value="1"/>
</dbReference>
<dbReference type="InterPro" id="IPR036249">
    <property type="entry name" value="Thioredoxin-like_sf"/>
</dbReference>
<dbReference type="InterPro" id="IPR047262">
    <property type="entry name" value="PRX-like1"/>
</dbReference>
<organism evidence="3 4">
    <name type="scientific">Hyalangium minutum</name>
    <dbReference type="NCBI Taxonomy" id="394096"/>
    <lineage>
        <taxon>Bacteria</taxon>
        <taxon>Pseudomonadati</taxon>
        <taxon>Myxococcota</taxon>
        <taxon>Myxococcia</taxon>
        <taxon>Myxococcales</taxon>
        <taxon>Cystobacterineae</taxon>
        <taxon>Archangiaceae</taxon>
        <taxon>Hyalangium</taxon>
    </lineage>
</organism>
<dbReference type="InterPro" id="IPR000866">
    <property type="entry name" value="AhpC/TSA"/>
</dbReference>
<dbReference type="GO" id="GO:0016491">
    <property type="term" value="F:oxidoreductase activity"/>
    <property type="evidence" value="ECO:0007669"/>
    <property type="project" value="InterPro"/>
</dbReference>
<sequence length="196" mass="21100">MKRVLTALALTATLGVAVPAFAADGAEVGKPAPAFTLKDETGKEHSLAQYQGKIVVLEWTNPECPFVQRHYKVDTMQNTLKGFDAKKVVWLAVNSTAHNTPDKSAAFKKEEAFTYPVLQDADGKVGHAYGAKTTPHMYVIDEKGVLQYAGAIDDDPRGKNVTPVNHVKTAVDALINGKPVPAATTEPYGCSVKYKS</sequence>
<evidence type="ECO:0000313" key="3">
    <source>
        <dbReference type="EMBL" id="KFE68286.1"/>
    </source>
</evidence>
<dbReference type="SUPFAM" id="SSF52833">
    <property type="entry name" value="Thioredoxin-like"/>
    <property type="match status" value="1"/>
</dbReference>
<evidence type="ECO:0000259" key="2">
    <source>
        <dbReference type="PROSITE" id="PS51352"/>
    </source>
</evidence>
<feature type="chain" id="PRO_5001799854" evidence="1">
    <location>
        <begin position="23"/>
        <end position="196"/>
    </location>
</feature>
<feature type="signal peptide" evidence="1">
    <location>
        <begin position="1"/>
        <end position="22"/>
    </location>
</feature>
<feature type="domain" description="Thioredoxin" evidence="2">
    <location>
        <begin position="26"/>
        <end position="176"/>
    </location>
</feature>
<dbReference type="RefSeq" id="WP_044188920.1">
    <property type="nucleotide sequence ID" value="NZ_JMCB01000006.1"/>
</dbReference>
<dbReference type="STRING" id="394096.DB31_7523"/>
<dbReference type="GO" id="GO:0016209">
    <property type="term" value="F:antioxidant activity"/>
    <property type="evidence" value="ECO:0007669"/>
    <property type="project" value="InterPro"/>
</dbReference>
<dbReference type="Pfam" id="PF00578">
    <property type="entry name" value="AhpC-TSA"/>
    <property type="match status" value="1"/>
</dbReference>
<keyword evidence="1" id="KW-0732">Signal</keyword>
<dbReference type="OrthoDB" id="9781543at2"/>
<evidence type="ECO:0000313" key="4">
    <source>
        <dbReference type="Proteomes" id="UP000028725"/>
    </source>
</evidence>